<dbReference type="InterPro" id="IPR002347">
    <property type="entry name" value="SDR_fam"/>
</dbReference>
<dbReference type="Proteomes" id="UP000183180">
    <property type="component" value="Unassembled WGS sequence"/>
</dbReference>
<dbReference type="CDD" id="cd05233">
    <property type="entry name" value="SDR_c"/>
    <property type="match status" value="1"/>
</dbReference>
<evidence type="ECO:0000313" key="5">
    <source>
        <dbReference type="Proteomes" id="UP000183180"/>
    </source>
</evidence>
<dbReference type="Gene3D" id="3.40.50.720">
    <property type="entry name" value="NAD(P)-binding Rossmann-like Domain"/>
    <property type="match status" value="1"/>
</dbReference>
<evidence type="ECO:0000313" key="4">
    <source>
        <dbReference type="EMBL" id="SDU32159.1"/>
    </source>
</evidence>
<evidence type="ECO:0000256" key="1">
    <source>
        <dbReference type="ARBA" id="ARBA00006484"/>
    </source>
</evidence>
<gene>
    <name evidence="4" type="ORF">SAMN04488548_134511</name>
</gene>
<dbReference type="SUPFAM" id="SSF51735">
    <property type="entry name" value="NAD(P)-binding Rossmann-fold domains"/>
    <property type="match status" value="1"/>
</dbReference>
<dbReference type="GO" id="GO:0016491">
    <property type="term" value="F:oxidoreductase activity"/>
    <property type="evidence" value="ECO:0007669"/>
    <property type="project" value="UniProtKB-KW"/>
</dbReference>
<dbReference type="PROSITE" id="PS00061">
    <property type="entry name" value="ADH_SHORT"/>
    <property type="match status" value="1"/>
</dbReference>
<dbReference type="EMBL" id="FNLM01000034">
    <property type="protein sequence ID" value="SDU32159.1"/>
    <property type="molecule type" value="Genomic_DNA"/>
</dbReference>
<dbReference type="InterPro" id="IPR036291">
    <property type="entry name" value="NAD(P)-bd_dom_sf"/>
</dbReference>
<organism evidence="4 5">
    <name type="scientific">Gordonia westfalica</name>
    <dbReference type="NCBI Taxonomy" id="158898"/>
    <lineage>
        <taxon>Bacteria</taxon>
        <taxon>Bacillati</taxon>
        <taxon>Actinomycetota</taxon>
        <taxon>Actinomycetes</taxon>
        <taxon>Mycobacteriales</taxon>
        <taxon>Gordoniaceae</taxon>
        <taxon>Gordonia</taxon>
    </lineage>
</organism>
<evidence type="ECO:0000256" key="3">
    <source>
        <dbReference type="SAM" id="MobiDB-lite"/>
    </source>
</evidence>
<keyword evidence="2" id="KW-0560">Oxidoreductase</keyword>
<comment type="similarity">
    <text evidence="1">Belongs to the short-chain dehydrogenases/reductases (SDR) family.</text>
</comment>
<reference evidence="4 5" key="1">
    <citation type="submission" date="2016-10" db="EMBL/GenBank/DDBJ databases">
        <authorList>
            <person name="de Groot N.N."/>
        </authorList>
    </citation>
    <scope>NUCLEOTIDE SEQUENCE [LARGE SCALE GENOMIC DNA]</scope>
    <source>
        <strain evidence="4 5">DSM 44215</strain>
    </source>
</reference>
<dbReference type="PANTHER" id="PTHR43943:SF2">
    <property type="entry name" value="DEHYDROGENASE_REDUCTASE 4"/>
    <property type="match status" value="1"/>
</dbReference>
<dbReference type="InterPro" id="IPR020904">
    <property type="entry name" value="Sc_DH/Rdtase_CS"/>
</dbReference>
<accession>A0A1H2HKA5</accession>
<dbReference type="NCBIfam" id="NF005559">
    <property type="entry name" value="PRK07231.1"/>
    <property type="match status" value="1"/>
</dbReference>
<dbReference type="PRINTS" id="PR00080">
    <property type="entry name" value="SDRFAMILY"/>
</dbReference>
<proteinExistence type="inferred from homology"/>
<evidence type="ECO:0000256" key="2">
    <source>
        <dbReference type="ARBA" id="ARBA00023002"/>
    </source>
</evidence>
<dbReference type="STRING" id="158898.SAMN04488548_134511"/>
<protein>
    <submittedName>
        <fullName evidence="4">NAD(P)-dependent dehydrogenase, short-chain alcohol dehydrogenase family</fullName>
    </submittedName>
</protein>
<dbReference type="PRINTS" id="PR00081">
    <property type="entry name" value="GDHRDH"/>
</dbReference>
<sequence>MADVTQSTTFPQSSFPQTSDLTGRSALVTGASRGIGEGIATELARRGASVVITSRKPEPLAEAAERIRQAVPGAVVTAFAGNTGDPDHRAGAVAAAVEQGGGIHILVNNTGIAPLAGPLMDADLDAYRKTFDTNVVAALGFVQEAYKAGMKDTGGSVVNISSVAGLRSTGVIAAYGTSKAALIRLTAELAWELGPNIRVNAIAPSIIRTKFASGLIEGENEARAAASYPMKRIGEPEDVARAVAFLASDESAWITGETLAVDGGMLATGGS</sequence>
<dbReference type="AlphaFoldDB" id="A0A1H2HKA5"/>
<dbReference type="RefSeq" id="WP_074848992.1">
    <property type="nucleotide sequence ID" value="NZ_FNLM01000034.1"/>
</dbReference>
<dbReference type="Pfam" id="PF13561">
    <property type="entry name" value="adh_short_C2"/>
    <property type="match status" value="1"/>
</dbReference>
<dbReference type="PANTHER" id="PTHR43943">
    <property type="entry name" value="DEHYDROGENASE/REDUCTASE (SDR FAMILY) MEMBER 4"/>
    <property type="match status" value="1"/>
</dbReference>
<dbReference type="OrthoDB" id="9789398at2"/>
<dbReference type="FunFam" id="3.40.50.720:FF:000084">
    <property type="entry name" value="Short-chain dehydrogenase reductase"/>
    <property type="match status" value="1"/>
</dbReference>
<feature type="region of interest" description="Disordered" evidence="3">
    <location>
        <begin position="1"/>
        <end position="21"/>
    </location>
</feature>
<name>A0A1H2HKA5_9ACTN</name>